<organism evidence="1 2">
    <name type="scientific">Methanobrevibacter arboriphilus JCM 13429 = DSM 1125</name>
    <dbReference type="NCBI Taxonomy" id="1300164"/>
    <lineage>
        <taxon>Archaea</taxon>
        <taxon>Methanobacteriati</taxon>
        <taxon>Methanobacteriota</taxon>
        <taxon>Methanomada group</taxon>
        <taxon>Methanobacteria</taxon>
        <taxon>Methanobacteriales</taxon>
        <taxon>Methanobacteriaceae</taxon>
        <taxon>Methanobrevibacter</taxon>
    </lineage>
</organism>
<dbReference type="Proteomes" id="UP000191661">
    <property type="component" value="Unassembled WGS sequence"/>
</dbReference>
<evidence type="ECO:0000313" key="1">
    <source>
        <dbReference type="EMBL" id="OQD59820.1"/>
    </source>
</evidence>
<dbReference type="EMBL" id="JXMW01000001">
    <property type="protein sequence ID" value="OQD59820.1"/>
    <property type="molecule type" value="Genomic_DNA"/>
</dbReference>
<dbReference type="AlphaFoldDB" id="A0A1V6N535"/>
<comment type="caution">
    <text evidence="1">The sequence shown here is derived from an EMBL/GenBank/DDBJ whole genome shotgun (WGS) entry which is preliminary data.</text>
</comment>
<reference evidence="1 2" key="1">
    <citation type="submission" date="2014-12" db="EMBL/GenBank/DDBJ databases">
        <title>Genome sequence of Methanobrevibacter arboriphilicus DH1, DSM1125.</title>
        <authorList>
            <person name="Poehlein A."/>
            <person name="Thauer R.K."/>
            <person name="Seedorf H."/>
            <person name="Daniel R."/>
        </authorList>
    </citation>
    <scope>NUCLEOTIDE SEQUENCE [LARGE SCALE GENOMIC DNA]</scope>
    <source>
        <strain evidence="1 2">DH1</strain>
    </source>
</reference>
<sequence>MVNEDILENITSKIMKNETNFSEELESEISKELIEYLNQKYCIRKIIPFKMHEKMAEGPSYITIEKMNETLTVGKPRREGLKFKIKQNFKQKLTEELHNLMIRETNYIINYLIKYAEENNLIKSIKEDNDEEIIDSLINAFVGDKVIADKKIKAMLLKNEIYKNNSDSFNSNNLCFLKEAENYIICIDFDEGIFEVLEDNKLINLEIDNKNYYSQLRLYDMISIKAFSDDFISVIKIN</sequence>
<dbReference type="RefSeq" id="WP_080459440.1">
    <property type="nucleotide sequence ID" value="NZ_JXMW01000001.1"/>
</dbReference>
<accession>A0A1V6N535</accession>
<name>A0A1V6N535_METAZ</name>
<proteinExistence type="predicted"/>
<keyword evidence="2" id="KW-1185">Reference proteome</keyword>
<protein>
    <submittedName>
        <fullName evidence="1">Uncharacterized protein</fullName>
    </submittedName>
</protein>
<evidence type="ECO:0000313" key="2">
    <source>
        <dbReference type="Proteomes" id="UP000191661"/>
    </source>
</evidence>
<gene>
    <name evidence="1" type="ORF">MBBAR_1c02280</name>
</gene>